<dbReference type="PANTHER" id="PTHR30349:SF81">
    <property type="entry name" value="TYROSINE RECOMBINASE XERC"/>
    <property type="match status" value="1"/>
</dbReference>
<evidence type="ECO:0000256" key="6">
    <source>
        <dbReference type="ARBA" id="ARBA00022908"/>
    </source>
</evidence>
<evidence type="ECO:0000256" key="7">
    <source>
        <dbReference type="ARBA" id="ARBA00023125"/>
    </source>
</evidence>
<evidence type="ECO:0000259" key="12">
    <source>
        <dbReference type="PROSITE" id="PS51898"/>
    </source>
</evidence>
<reference evidence="14" key="1">
    <citation type="submission" date="2021-11" db="EMBL/GenBank/DDBJ databases">
        <title>Draft genome sequence of Alcaligenes endophyticus type strain CCUG 75668T.</title>
        <authorList>
            <person name="Salva-Serra F."/>
            <person name="Duran R.E."/>
            <person name="Seeger M."/>
            <person name="Moore E.R.B."/>
            <person name="Jaen-Luchoro D."/>
        </authorList>
    </citation>
    <scope>NUCLEOTIDE SEQUENCE</scope>
    <source>
        <strain evidence="14">CCUG 75668</strain>
    </source>
</reference>
<dbReference type="Pfam" id="PF00589">
    <property type="entry name" value="Phage_integrase"/>
    <property type="match status" value="1"/>
</dbReference>
<evidence type="ECO:0000256" key="11">
    <source>
        <dbReference type="NCBIfam" id="TIGR02224"/>
    </source>
</evidence>
<dbReference type="InterPro" id="IPR013762">
    <property type="entry name" value="Integrase-like_cat_sf"/>
</dbReference>
<dbReference type="InterPro" id="IPR010998">
    <property type="entry name" value="Integrase_recombinase_N"/>
</dbReference>
<keyword evidence="9 10" id="KW-0131">Cell cycle</keyword>
<proteinExistence type="inferred from homology"/>
<name>A0ABT8EGH4_9BURK</name>
<gene>
    <name evidence="10 14" type="primary">xerC</name>
    <name evidence="14" type="ORF">LMS43_03250</name>
</gene>
<dbReference type="InterPro" id="IPR004107">
    <property type="entry name" value="Integrase_SAM-like_N"/>
</dbReference>
<evidence type="ECO:0000256" key="1">
    <source>
        <dbReference type="ARBA" id="ARBA00004496"/>
    </source>
</evidence>
<evidence type="ECO:0000256" key="4">
    <source>
        <dbReference type="ARBA" id="ARBA00022618"/>
    </source>
</evidence>
<evidence type="ECO:0000256" key="3">
    <source>
        <dbReference type="ARBA" id="ARBA00022490"/>
    </source>
</evidence>
<dbReference type="PANTHER" id="PTHR30349">
    <property type="entry name" value="PHAGE INTEGRASE-RELATED"/>
    <property type="match status" value="1"/>
</dbReference>
<comment type="similarity">
    <text evidence="2 10">Belongs to the 'phage' integrase family. XerC subfamily.</text>
</comment>
<keyword evidence="15" id="KW-1185">Reference proteome</keyword>
<comment type="subunit">
    <text evidence="10">Forms a cyclic heterotetrameric complex composed of two molecules of XerC and two molecules of XerD.</text>
</comment>
<accession>A0ABT8EGH4</accession>
<dbReference type="Gene3D" id="1.10.443.10">
    <property type="entry name" value="Intergrase catalytic core"/>
    <property type="match status" value="1"/>
</dbReference>
<keyword evidence="5 10" id="KW-0159">Chromosome partition</keyword>
<feature type="domain" description="Tyr recombinase" evidence="12">
    <location>
        <begin position="111"/>
        <end position="311"/>
    </location>
</feature>
<dbReference type="SUPFAM" id="SSF56349">
    <property type="entry name" value="DNA breaking-rejoining enzymes"/>
    <property type="match status" value="1"/>
</dbReference>
<evidence type="ECO:0000259" key="13">
    <source>
        <dbReference type="PROSITE" id="PS51900"/>
    </source>
</evidence>
<dbReference type="Gene3D" id="1.10.150.130">
    <property type="match status" value="1"/>
</dbReference>
<feature type="active site" evidence="10">
    <location>
        <position position="263"/>
    </location>
</feature>
<sequence length="323" mass="37037">MSKPLNPSLPSSIQEWLVHLEQDQRYSPHTLSNYHRDLRQLVTLFPHVHPDTLQEAELRQGLAQLHKEGMAPRSLARILSAWRSYYQWRSLQEHWPRNPASALKAPRSPKSLPKALSIDQTQALLDRKGLPAPDHAQDKRDQAMFELFYSCGLRLAELVSLDMHYRKSPHYESQSWLILDSRELSVHGKGGKRRLLPIGEQAVKALQQWLAVRVQLAGQQANPDADAALFLGARGARIHPRIVQQRLENMARQVGLPMQVHPHSLRHSFASHLLQSSQDLRAVQELLGHSNISTTQIYTRLDFQHLAHVYDQAHPRARRKKTD</sequence>
<evidence type="ECO:0000256" key="10">
    <source>
        <dbReference type="HAMAP-Rule" id="MF_01808"/>
    </source>
</evidence>
<evidence type="ECO:0000256" key="2">
    <source>
        <dbReference type="ARBA" id="ARBA00006657"/>
    </source>
</evidence>
<keyword evidence="7 10" id="KW-0238">DNA-binding</keyword>
<feature type="active site" evidence="10">
    <location>
        <position position="266"/>
    </location>
</feature>
<keyword evidence="6 10" id="KW-0229">DNA integration</keyword>
<keyword evidence="4 10" id="KW-0132">Cell division</keyword>
<dbReference type="PROSITE" id="PS51898">
    <property type="entry name" value="TYR_RECOMBINASE"/>
    <property type="match status" value="1"/>
</dbReference>
<dbReference type="NCBIfam" id="TIGR02224">
    <property type="entry name" value="recomb_XerC"/>
    <property type="match status" value="1"/>
</dbReference>
<dbReference type="EMBL" id="JAJHNU010000001">
    <property type="protein sequence ID" value="MDN4120302.1"/>
    <property type="molecule type" value="Genomic_DNA"/>
</dbReference>
<protein>
    <recommendedName>
        <fullName evidence="10 11">Tyrosine recombinase XerC</fullName>
    </recommendedName>
</protein>
<dbReference type="CDD" id="cd00798">
    <property type="entry name" value="INT_XerDC_C"/>
    <property type="match status" value="1"/>
</dbReference>
<dbReference type="Pfam" id="PF02899">
    <property type="entry name" value="Phage_int_SAM_1"/>
    <property type="match status" value="1"/>
</dbReference>
<feature type="active site" evidence="10">
    <location>
        <position position="289"/>
    </location>
</feature>
<dbReference type="InterPro" id="IPR002104">
    <property type="entry name" value="Integrase_catalytic"/>
</dbReference>
<feature type="active site" evidence="10">
    <location>
        <position position="189"/>
    </location>
</feature>
<dbReference type="InterPro" id="IPR011931">
    <property type="entry name" value="Recomb_XerC"/>
</dbReference>
<dbReference type="HAMAP" id="MF_01808">
    <property type="entry name" value="Recomb_XerC_XerD"/>
    <property type="match status" value="1"/>
</dbReference>
<dbReference type="RefSeq" id="WP_266122375.1">
    <property type="nucleotide sequence ID" value="NZ_JAJHNU010000001.1"/>
</dbReference>
<evidence type="ECO:0000256" key="9">
    <source>
        <dbReference type="ARBA" id="ARBA00023306"/>
    </source>
</evidence>
<dbReference type="InterPro" id="IPR044068">
    <property type="entry name" value="CB"/>
</dbReference>
<comment type="caution">
    <text evidence="14">The sequence shown here is derived from an EMBL/GenBank/DDBJ whole genome shotgun (WGS) entry which is preliminary data.</text>
</comment>
<keyword evidence="3 10" id="KW-0963">Cytoplasm</keyword>
<keyword evidence="8 10" id="KW-0233">DNA recombination</keyword>
<dbReference type="PROSITE" id="PS51900">
    <property type="entry name" value="CB"/>
    <property type="match status" value="1"/>
</dbReference>
<evidence type="ECO:0000256" key="5">
    <source>
        <dbReference type="ARBA" id="ARBA00022829"/>
    </source>
</evidence>
<feature type="active site" description="O-(3'-phospho-DNA)-tyrosine intermediate" evidence="10">
    <location>
        <position position="298"/>
    </location>
</feature>
<comment type="subcellular location">
    <subcellularLocation>
        <location evidence="1 10">Cytoplasm</location>
    </subcellularLocation>
</comment>
<comment type="function">
    <text evidence="10">Site-specific tyrosine recombinase, which acts by catalyzing the cutting and rejoining of the recombining DNA molecules. The XerC-XerD complex is essential to convert dimers of the bacterial chromosome into monomers to permit their segregation at cell division. It also contributes to the segregational stability of plasmids.</text>
</comment>
<organism evidence="14 15">
    <name type="scientific">Alcaligenes endophyticus</name>
    <dbReference type="NCBI Taxonomy" id="1929088"/>
    <lineage>
        <taxon>Bacteria</taxon>
        <taxon>Pseudomonadati</taxon>
        <taxon>Pseudomonadota</taxon>
        <taxon>Betaproteobacteria</taxon>
        <taxon>Burkholderiales</taxon>
        <taxon>Alcaligenaceae</taxon>
        <taxon>Alcaligenes</taxon>
    </lineage>
</organism>
<dbReference type="InterPro" id="IPR023009">
    <property type="entry name" value="Tyrosine_recombinase_XerC/XerD"/>
</dbReference>
<evidence type="ECO:0000313" key="15">
    <source>
        <dbReference type="Proteomes" id="UP001168613"/>
    </source>
</evidence>
<evidence type="ECO:0000313" key="14">
    <source>
        <dbReference type="EMBL" id="MDN4120302.1"/>
    </source>
</evidence>
<feature type="active site" evidence="10">
    <location>
        <position position="154"/>
    </location>
</feature>
<dbReference type="InterPro" id="IPR011010">
    <property type="entry name" value="DNA_brk_join_enz"/>
</dbReference>
<dbReference type="Proteomes" id="UP001168613">
    <property type="component" value="Unassembled WGS sequence"/>
</dbReference>
<feature type="domain" description="Core-binding (CB)" evidence="13">
    <location>
        <begin position="7"/>
        <end position="90"/>
    </location>
</feature>
<dbReference type="InterPro" id="IPR050090">
    <property type="entry name" value="Tyrosine_recombinase_XerCD"/>
</dbReference>
<evidence type="ECO:0000256" key="8">
    <source>
        <dbReference type="ARBA" id="ARBA00023172"/>
    </source>
</evidence>